<dbReference type="EMBL" id="FNRM01000014">
    <property type="protein sequence ID" value="SEB01910.1"/>
    <property type="molecule type" value="Genomic_DNA"/>
</dbReference>
<evidence type="ECO:0000313" key="2">
    <source>
        <dbReference type="Proteomes" id="UP000198773"/>
    </source>
</evidence>
<keyword evidence="2" id="KW-1185">Reference proteome</keyword>
<protein>
    <submittedName>
        <fullName evidence="1">EVE domain-containing protein</fullName>
    </submittedName>
</protein>
<dbReference type="SUPFAM" id="SSF88697">
    <property type="entry name" value="PUA domain-like"/>
    <property type="match status" value="1"/>
</dbReference>
<name>A0A1H4FYL0_ALKAM</name>
<dbReference type="RefSeq" id="WP_091345281.1">
    <property type="nucleotide sequence ID" value="NZ_FNRM01000014.1"/>
</dbReference>
<gene>
    <name evidence="1" type="ORF">SAMN04488051_11413</name>
</gene>
<accession>A0A1H4FYL0</accession>
<dbReference type="STRING" id="152573.SAMN04488051_11413"/>
<dbReference type="InterPro" id="IPR015947">
    <property type="entry name" value="PUA-like_sf"/>
</dbReference>
<dbReference type="Proteomes" id="UP000198773">
    <property type="component" value="Unassembled WGS sequence"/>
</dbReference>
<organism evidence="1 2">
    <name type="scientific">Alkalimonas amylolytica</name>
    <dbReference type="NCBI Taxonomy" id="152573"/>
    <lineage>
        <taxon>Bacteria</taxon>
        <taxon>Pseudomonadati</taxon>
        <taxon>Pseudomonadota</taxon>
        <taxon>Gammaproteobacteria</taxon>
        <taxon>Alkalimonas</taxon>
    </lineage>
</organism>
<proteinExistence type="predicted"/>
<sequence length="77" mass="9090">MNYWIFQSVVDRYDLRDDKIVEIGKSDTWYATRYKSKMKEGDRVYFWLGGLGSERETSEYTVVGNKSFLGVLYEAVE</sequence>
<dbReference type="AlphaFoldDB" id="A0A1H4FYL0"/>
<evidence type="ECO:0000313" key="1">
    <source>
        <dbReference type="EMBL" id="SEB01910.1"/>
    </source>
</evidence>
<reference evidence="1 2" key="1">
    <citation type="submission" date="2016-10" db="EMBL/GenBank/DDBJ databases">
        <authorList>
            <person name="de Groot N.N."/>
        </authorList>
    </citation>
    <scope>NUCLEOTIDE SEQUENCE [LARGE SCALE GENOMIC DNA]</scope>
    <source>
        <strain evidence="1 2">CGMCC 1.3430</strain>
    </source>
</reference>